<protein>
    <submittedName>
        <fullName evidence="4">SCPlike extracellular subfamily protein</fullName>
    </submittedName>
</protein>
<dbReference type="STRING" id="1257118.L8GTE6"/>
<dbReference type="OrthoDB" id="5874910at2759"/>
<name>L8GTE6_ACACF</name>
<dbReference type="VEuPathDB" id="AmoebaDB:ACA1_188200"/>
<keyword evidence="2" id="KW-1133">Transmembrane helix</keyword>
<feature type="domain" description="SCP" evidence="3">
    <location>
        <begin position="33"/>
        <end position="158"/>
    </location>
</feature>
<dbReference type="EMBL" id="KB008020">
    <property type="protein sequence ID" value="ELR15883.1"/>
    <property type="molecule type" value="Genomic_DNA"/>
</dbReference>
<dbReference type="KEGG" id="acan:ACA1_188200"/>
<organism evidence="4 5">
    <name type="scientific">Acanthamoeba castellanii (strain ATCC 30010 / Neff)</name>
    <dbReference type="NCBI Taxonomy" id="1257118"/>
    <lineage>
        <taxon>Eukaryota</taxon>
        <taxon>Amoebozoa</taxon>
        <taxon>Discosea</taxon>
        <taxon>Longamoebia</taxon>
        <taxon>Centramoebida</taxon>
        <taxon>Acanthamoebidae</taxon>
        <taxon>Acanthamoeba</taxon>
    </lineage>
</organism>
<proteinExistence type="predicted"/>
<keyword evidence="5" id="KW-1185">Reference proteome</keyword>
<dbReference type="Gene3D" id="3.40.33.10">
    <property type="entry name" value="CAP"/>
    <property type="match status" value="1"/>
</dbReference>
<feature type="transmembrane region" description="Helical" evidence="2">
    <location>
        <begin position="304"/>
        <end position="328"/>
    </location>
</feature>
<dbReference type="InterPro" id="IPR035940">
    <property type="entry name" value="CAP_sf"/>
</dbReference>
<dbReference type="PANTHER" id="PTHR10334">
    <property type="entry name" value="CYSTEINE-RICH SECRETORY PROTEIN-RELATED"/>
    <property type="match status" value="1"/>
</dbReference>
<sequence>MHGLPGVCVWGVVVPVVLLWLHAGVGEGMTTDASQTAILNRFNELRAAFSVAPVTWDNTAEGVAQAWADTCPAGHNSVPYGEVIAWNYLSDPTASALMAADQWYDEVNLWNCQHANCSGVCGHYLLLMSEKVTRIGCGNLNSGCSRATATIVCNMVLLSGFSFTTRPFPLTRCPNYPYFSDTPFRLAITINTTRKAYVKSELQAAVSTAAQLDDPNRVYVESTVDLSGGRKKVVIYIVPFRTSSGRGAAESLVSLVNSRDPSLNVAQLYATEAAFVTAGSGGGTDSGSNDAQGSSGGGADGGAIAAGVLVPLIVIGLLVAVIVAVVVWKKRGGELPDFLTARPSWTYWPSKPSPGLPNDRRSPVFDGVLSPGSRRDTLNDMYAPESGNTYRG</sequence>
<evidence type="ECO:0000313" key="5">
    <source>
        <dbReference type="Proteomes" id="UP000011083"/>
    </source>
</evidence>
<accession>L8GTE6</accession>
<dbReference type="InterPro" id="IPR001283">
    <property type="entry name" value="CRISP-related"/>
</dbReference>
<dbReference type="RefSeq" id="XP_004337896.1">
    <property type="nucleotide sequence ID" value="XM_004337848.1"/>
</dbReference>
<dbReference type="SMART" id="SM00198">
    <property type="entry name" value="SCP"/>
    <property type="match status" value="1"/>
</dbReference>
<evidence type="ECO:0000256" key="2">
    <source>
        <dbReference type="SAM" id="Phobius"/>
    </source>
</evidence>
<reference evidence="4 5" key="1">
    <citation type="journal article" date="2013" name="Genome Biol.">
        <title>Genome of Acanthamoeba castellanii highlights extensive lateral gene transfer and early evolution of tyrosine kinase signaling.</title>
        <authorList>
            <person name="Clarke M."/>
            <person name="Lohan A.J."/>
            <person name="Liu B."/>
            <person name="Lagkouvardos I."/>
            <person name="Roy S."/>
            <person name="Zafar N."/>
            <person name="Bertelli C."/>
            <person name="Schilde C."/>
            <person name="Kianianmomeni A."/>
            <person name="Burglin T.R."/>
            <person name="Frech C."/>
            <person name="Turcotte B."/>
            <person name="Kopec K.O."/>
            <person name="Synnott J.M."/>
            <person name="Choo C."/>
            <person name="Paponov I."/>
            <person name="Finkler A."/>
            <person name="Soon Heng Tan C."/>
            <person name="Hutchins A.P."/>
            <person name="Weinmeier T."/>
            <person name="Rattei T."/>
            <person name="Chu J.S."/>
            <person name="Gimenez G."/>
            <person name="Irimia M."/>
            <person name="Rigden D.J."/>
            <person name="Fitzpatrick D.A."/>
            <person name="Lorenzo-Morales J."/>
            <person name="Bateman A."/>
            <person name="Chiu C.H."/>
            <person name="Tang P."/>
            <person name="Hegemann P."/>
            <person name="Fromm H."/>
            <person name="Raoult D."/>
            <person name="Greub G."/>
            <person name="Miranda-Saavedra D."/>
            <person name="Chen N."/>
            <person name="Nash P."/>
            <person name="Ginger M.L."/>
            <person name="Horn M."/>
            <person name="Schaap P."/>
            <person name="Caler L."/>
            <person name="Loftus B."/>
        </authorList>
    </citation>
    <scope>NUCLEOTIDE SEQUENCE [LARGE SCALE GENOMIC DNA]</scope>
    <source>
        <strain evidence="4 5">Neff</strain>
    </source>
</reference>
<dbReference type="Pfam" id="PF00188">
    <property type="entry name" value="CAP"/>
    <property type="match status" value="1"/>
</dbReference>
<evidence type="ECO:0000259" key="3">
    <source>
        <dbReference type="SMART" id="SM00198"/>
    </source>
</evidence>
<evidence type="ECO:0000256" key="1">
    <source>
        <dbReference type="SAM" id="MobiDB-lite"/>
    </source>
</evidence>
<keyword evidence="2" id="KW-0472">Membrane</keyword>
<dbReference type="SUPFAM" id="SSF55797">
    <property type="entry name" value="PR-1-like"/>
    <property type="match status" value="1"/>
</dbReference>
<evidence type="ECO:0000313" key="4">
    <source>
        <dbReference type="EMBL" id="ELR15883.1"/>
    </source>
</evidence>
<dbReference type="Proteomes" id="UP000011083">
    <property type="component" value="Unassembled WGS sequence"/>
</dbReference>
<keyword evidence="2" id="KW-0812">Transmembrane</keyword>
<dbReference type="GeneID" id="14916540"/>
<gene>
    <name evidence="4" type="ORF">ACA1_188200</name>
</gene>
<dbReference type="CDD" id="cd05380">
    <property type="entry name" value="CAP_euk"/>
    <property type="match status" value="1"/>
</dbReference>
<feature type="region of interest" description="Disordered" evidence="1">
    <location>
        <begin position="351"/>
        <end position="392"/>
    </location>
</feature>
<dbReference type="AlphaFoldDB" id="L8GTE6"/>
<dbReference type="InterPro" id="IPR014044">
    <property type="entry name" value="CAP_dom"/>
</dbReference>